<dbReference type="AlphaFoldDB" id="A0A3A8IFJ5"/>
<dbReference type="InterPro" id="IPR001196">
    <property type="entry name" value="Ribosomal_uL15_CS"/>
</dbReference>
<dbReference type="GO" id="GO:0006412">
    <property type="term" value="P:translation"/>
    <property type="evidence" value="ECO:0007669"/>
    <property type="project" value="UniProtKB-UniRule"/>
</dbReference>
<dbReference type="Gene3D" id="3.100.10.10">
    <property type="match status" value="1"/>
</dbReference>
<evidence type="ECO:0000313" key="9">
    <source>
        <dbReference type="Proteomes" id="UP000268094"/>
    </source>
</evidence>
<keyword evidence="3 4" id="KW-0687">Ribonucleoprotein</keyword>
<dbReference type="GO" id="GO:0019843">
    <property type="term" value="F:rRNA binding"/>
    <property type="evidence" value="ECO:0007669"/>
    <property type="project" value="UniProtKB-UniRule"/>
</dbReference>
<evidence type="ECO:0000256" key="5">
    <source>
        <dbReference type="RuleBase" id="RU003888"/>
    </source>
</evidence>
<dbReference type="EMBL" id="RAVZ01000199">
    <property type="protein sequence ID" value="RKG82152.1"/>
    <property type="molecule type" value="Genomic_DNA"/>
</dbReference>
<comment type="function">
    <text evidence="4">Binds to the 23S rRNA.</text>
</comment>
<reference evidence="9" key="1">
    <citation type="submission" date="2018-09" db="EMBL/GenBank/DDBJ databases">
        <authorList>
            <person name="Livingstone P.G."/>
            <person name="Whitworth D.E."/>
        </authorList>
    </citation>
    <scope>NUCLEOTIDE SEQUENCE [LARGE SCALE GENOMIC DNA]</scope>
    <source>
        <strain evidence="9">CA054A</strain>
    </source>
</reference>
<name>A0A3A8IFJ5_9BACT</name>
<dbReference type="Proteomes" id="UP000268094">
    <property type="component" value="Unassembled WGS sequence"/>
</dbReference>
<feature type="domain" description="Large ribosomal subunit protein uL15/eL18" evidence="7">
    <location>
        <begin position="77"/>
        <end position="146"/>
    </location>
</feature>
<gene>
    <name evidence="4" type="primary">rplO</name>
    <name evidence="8" type="ORF">D7V88_25610</name>
</gene>
<dbReference type="GO" id="GO:0003735">
    <property type="term" value="F:structural constituent of ribosome"/>
    <property type="evidence" value="ECO:0007669"/>
    <property type="project" value="InterPro"/>
</dbReference>
<dbReference type="InterPro" id="IPR021131">
    <property type="entry name" value="Ribosomal_uL15/eL18"/>
</dbReference>
<evidence type="ECO:0000259" key="7">
    <source>
        <dbReference type="Pfam" id="PF00828"/>
    </source>
</evidence>
<evidence type="ECO:0000256" key="3">
    <source>
        <dbReference type="ARBA" id="ARBA00023274"/>
    </source>
</evidence>
<dbReference type="OrthoDB" id="9810293at2"/>
<feature type="compositionally biased region" description="Gly residues" evidence="6">
    <location>
        <begin position="22"/>
        <end position="38"/>
    </location>
</feature>
<protein>
    <recommendedName>
        <fullName evidence="4">Large ribosomal subunit protein uL15</fullName>
    </recommendedName>
</protein>
<dbReference type="InterPro" id="IPR036227">
    <property type="entry name" value="Ribosomal_uL15/eL18_sf"/>
</dbReference>
<proteinExistence type="inferred from homology"/>
<dbReference type="NCBIfam" id="TIGR01071">
    <property type="entry name" value="rplO_bact"/>
    <property type="match status" value="1"/>
</dbReference>
<organism evidence="8 9">
    <name type="scientific">Corallococcus terminator</name>
    <dbReference type="NCBI Taxonomy" id="2316733"/>
    <lineage>
        <taxon>Bacteria</taxon>
        <taxon>Pseudomonadati</taxon>
        <taxon>Myxococcota</taxon>
        <taxon>Myxococcia</taxon>
        <taxon>Myxococcales</taxon>
        <taxon>Cystobacterineae</taxon>
        <taxon>Myxococcaceae</taxon>
        <taxon>Corallococcus</taxon>
    </lineage>
</organism>
<dbReference type="Pfam" id="PF00828">
    <property type="entry name" value="Ribosomal_L27A"/>
    <property type="match status" value="1"/>
</dbReference>
<feature type="region of interest" description="Disordered" evidence="6">
    <location>
        <begin position="1"/>
        <end position="57"/>
    </location>
</feature>
<comment type="subunit">
    <text evidence="4">Part of the 50S ribosomal subunit.</text>
</comment>
<accession>A0A3A8IFJ5</accession>
<evidence type="ECO:0000256" key="6">
    <source>
        <dbReference type="SAM" id="MobiDB-lite"/>
    </source>
</evidence>
<evidence type="ECO:0000256" key="4">
    <source>
        <dbReference type="HAMAP-Rule" id="MF_01341"/>
    </source>
</evidence>
<keyword evidence="4" id="KW-0699">rRNA-binding</keyword>
<dbReference type="PROSITE" id="PS00475">
    <property type="entry name" value="RIBOSOMAL_L15"/>
    <property type="match status" value="1"/>
</dbReference>
<dbReference type="PANTHER" id="PTHR12934:SF11">
    <property type="entry name" value="LARGE RIBOSOMAL SUBUNIT PROTEIN UL15M"/>
    <property type="match status" value="1"/>
</dbReference>
<evidence type="ECO:0000256" key="1">
    <source>
        <dbReference type="ARBA" id="ARBA00007320"/>
    </source>
</evidence>
<dbReference type="InterPro" id="IPR030878">
    <property type="entry name" value="Ribosomal_uL15"/>
</dbReference>
<comment type="similarity">
    <text evidence="1 4 5">Belongs to the universal ribosomal protein uL15 family.</text>
</comment>
<dbReference type="GO" id="GO:0022625">
    <property type="term" value="C:cytosolic large ribosomal subunit"/>
    <property type="evidence" value="ECO:0007669"/>
    <property type="project" value="TreeGrafter"/>
</dbReference>
<keyword evidence="9" id="KW-1185">Reference proteome</keyword>
<dbReference type="SUPFAM" id="SSF52080">
    <property type="entry name" value="Ribosomal proteins L15p and L18e"/>
    <property type="match status" value="1"/>
</dbReference>
<evidence type="ECO:0000313" key="8">
    <source>
        <dbReference type="EMBL" id="RKG82152.1"/>
    </source>
</evidence>
<feature type="region of interest" description="Disordered" evidence="6">
    <location>
        <begin position="144"/>
        <end position="175"/>
    </location>
</feature>
<dbReference type="HAMAP" id="MF_01341">
    <property type="entry name" value="Ribosomal_uL15"/>
    <property type="match status" value="1"/>
</dbReference>
<comment type="caution">
    <text evidence="8">The sequence shown here is derived from an EMBL/GenBank/DDBJ whole genome shotgun (WGS) entry which is preliminary data.</text>
</comment>
<evidence type="ECO:0000256" key="2">
    <source>
        <dbReference type="ARBA" id="ARBA00022980"/>
    </source>
</evidence>
<sequence>MSILTNLKRPEGSWHRKKRVGRGQGSGLGKTAGRGGKGQKARSGNMRFEGFEGGQSPLQRRLPKFGFNPPNRTVYAVVNLGDLEHVFDAGTTVDEAALKQAGLVKGRYDGVKVLAHGELAKKLIVRVNKVSAAARENIEKAGGSVEELPLVAHKPESAAKAHSGKGVKAPRQPRA</sequence>
<dbReference type="PANTHER" id="PTHR12934">
    <property type="entry name" value="50S RIBOSOMAL PROTEIN L15"/>
    <property type="match status" value="1"/>
</dbReference>
<keyword evidence="2 4" id="KW-0689">Ribosomal protein</keyword>
<dbReference type="InterPro" id="IPR005749">
    <property type="entry name" value="Ribosomal_uL15_bac-type"/>
</dbReference>
<keyword evidence="4" id="KW-0694">RNA-binding</keyword>
<dbReference type="RefSeq" id="WP_120543259.1">
    <property type="nucleotide sequence ID" value="NZ_RAVZ01000199.1"/>
</dbReference>